<evidence type="ECO:0000256" key="4">
    <source>
        <dbReference type="SAM" id="MobiDB-lite"/>
    </source>
</evidence>
<gene>
    <name evidence="6" type="ORF">CLV34_2688</name>
</gene>
<reference evidence="6 7" key="1">
    <citation type="submission" date="2017-11" db="EMBL/GenBank/DDBJ databases">
        <title>Genomic Encyclopedia of Archaeal and Bacterial Type Strains, Phase II (KMG-II): From Individual Species to Whole Genera.</title>
        <authorList>
            <person name="Goeker M."/>
        </authorList>
    </citation>
    <scope>NUCLEOTIDE SEQUENCE [LARGE SCALE GENOMIC DNA]</scope>
    <source>
        <strain evidence="6 7">DSM 22413</strain>
    </source>
</reference>
<dbReference type="InterPro" id="IPR046335">
    <property type="entry name" value="LacI/GalR-like_sensor"/>
</dbReference>
<protein>
    <recommendedName>
        <fullName evidence="5">HTH lacI-type domain-containing protein</fullName>
    </recommendedName>
</protein>
<evidence type="ECO:0000259" key="5">
    <source>
        <dbReference type="PROSITE" id="PS50932"/>
    </source>
</evidence>
<dbReference type="Gene3D" id="3.40.50.150">
    <property type="entry name" value="Vaccinia Virus protein VP39"/>
    <property type="match status" value="1"/>
</dbReference>
<dbReference type="PANTHER" id="PTHR30146:SF153">
    <property type="entry name" value="LACTOSE OPERON REPRESSOR"/>
    <property type="match status" value="1"/>
</dbReference>
<dbReference type="PROSITE" id="PS50932">
    <property type="entry name" value="HTH_LACI_2"/>
    <property type="match status" value="1"/>
</dbReference>
<feature type="region of interest" description="Disordered" evidence="4">
    <location>
        <begin position="1"/>
        <end position="21"/>
    </location>
</feature>
<dbReference type="SUPFAM" id="SSF53822">
    <property type="entry name" value="Periplasmic binding protein-like I"/>
    <property type="match status" value="1"/>
</dbReference>
<dbReference type="CDD" id="cd01392">
    <property type="entry name" value="HTH_LacI"/>
    <property type="match status" value="1"/>
</dbReference>
<dbReference type="Proteomes" id="UP000231586">
    <property type="component" value="Unassembled WGS sequence"/>
</dbReference>
<keyword evidence="3" id="KW-0804">Transcription</keyword>
<dbReference type="PANTHER" id="PTHR30146">
    <property type="entry name" value="LACI-RELATED TRANSCRIPTIONAL REPRESSOR"/>
    <property type="match status" value="1"/>
</dbReference>
<dbReference type="InterPro" id="IPR028082">
    <property type="entry name" value="Peripla_BP_I"/>
</dbReference>
<dbReference type="SUPFAM" id="SSF47413">
    <property type="entry name" value="lambda repressor-like DNA-binding domains"/>
    <property type="match status" value="1"/>
</dbReference>
<dbReference type="GO" id="GO:0003700">
    <property type="term" value="F:DNA-binding transcription factor activity"/>
    <property type="evidence" value="ECO:0007669"/>
    <property type="project" value="TreeGrafter"/>
</dbReference>
<evidence type="ECO:0000256" key="3">
    <source>
        <dbReference type="ARBA" id="ARBA00023163"/>
    </source>
</evidence>
<sequence length="625" mass="64955">MIHRWNRTDRGVPRRPSGRVTVRQVADASGYAVGTVSRALSGHPAVAPATRDAIRAVAARLGADVPPPPSPDGPVLVRCPYVLDDYFGRVVTAVAEALTAAGRRVVLDTGESARDRGPTETLADDGYAGAVLVLPPEPVRALEDLRARRVPFVVVDPRDALPADVPSVSAAHLTSSRDLTQHLLDLGHRRIGVVSGPPDWLASRARLAGHASALADVGLLPDPSLRRSIHATADEGFRAAGELLDEPGPGGPPTAIVAFNDKAASGVLRAAAERGLRVPDDLSVTGFDDLDLARSTVPPLTTVHQPLEEMGRMAVSLLLRLVAHQPVDALHVSLATQLVVRGSTGTAPGVTPDTSAPVRPGRASADRDAVVARLRAAGCVFAEDEADLLLDAAGAPGALDALVARRVAGEPLEHLLGWVAFGGLRVAVGPGVFVPRVRTQVMADEATRLALDAGPEPTVVELCCGAAAVAAVVRRRLADAGRSVRTHVADVDPVAVTWARRNVGPDARATVGDLYDALDPSVRGRVDVLAVNAPYVPSGEIAHMPPEARDHEPVVALDGGSDGLDVQRRVIAEAPVWLGPGGSVLVESSVAQAPATAALMEEAGLGVRVVHDDDVDGTVVVGTRR</sequence>
<organism evidence="6 7">
    <name type="scientific">Luteimicrobium subarcticum</name>
    <dbReference type="NCBI Taxonomy" id="620910"/>
    <lineage>
        <taxon>Bacteria</taxon>
        <taxon>Bacillati</taxon>
        <taxon>Actinomycetota</taxon>
        <taxon>Actinomycetes</taxon>
        <taxon>Micrococcales</taxon>
        <taxon>Luteimicrobium</taxon>
    </lineage>
</organism>
<dbReference type="Gene3D" id="1.10.260.40">
    <property type="entry name" value="lambda repressor-like DNA-binding domains"/>
    <property type="match status" value="1"/>
</dbReference>
<dbReference type="Gene3D" id="3.40.50.2300">
    <property type="match status" value="2"/>
</dbReference>
<keyword evidence="1" id="KW-0805">Transcription regulation</keyword>
<dbReference type="AlphaFoldDB" id="A0A2M8W757"/>
<dbReference type="InterPro" id="IPR010982">
    <property type="entry name" value="Lambda_DNA-bd_dom_sf"/>
</dbReference>
<evidence type="ECO:0000256" key="2">
    <source>
        <dbReference type="ARBA" id="ARBA00023125"/>
    </source>
</evidence>
<dbReference type="SUPFAM" id="SSF53335">
    <property type="entry name" value="S-adenosyl-L-methionine-dependent methyltransferases"/>
    <property type="match status" value="1"/>
</dbReference>
<dbReference type="InterPro" id="IPR000843">
    <property type="entry name" value="HTH_LacI"/>
</dbReference>
<evidence type="ECO:0000313" key="6">
    <source>
        <dbReference type="EMBL" id="PJI86765.1"/>
    </source>
</evidence>
<keyword evidence="2" id="KW-0238">DNA-binding</keyword>
<dbReference type="Pfam" id="PF13377">
    <property type="entry name" value="Peripla_BP_3"/>
    <property type="match status" value="1"/>
</dbReference>
<dbReference type="InterPro" id="IPR022446">
    <property type="entry name" value="MeTrfrase_put"/>
</dbReference>
<dbReference type="NCBIfam" id="TIGR03704">
    <property type="entry name" value="PrmC_rel_meth"/>
    <property type="match status" value="1"/>
</dbReference>
<dbReference type="GO" id="GO:0000976">
    <property type="term" value="F:transcription cis-regulatory region binding"/>
    <property type="evidence" value="ECO:0007669"/>
    <property type="project" value="TreeGrafter"/>
</dbReference>
<feature type="compositionally biased region" description="Basic and acidic residues" evidence="4">
    <location>
        <begin position="1"/>
        <end position="12"/>
    </location>
</feature>
<evidence type="ECO:0000313" key="7">
    <source>
        <dbReference type="Proteomes" id="UP000231586"/>
    </source>
</evidence>
<keyword evidence="7" id="KW-1185">Reference proteome</keyword>
<proteinExistence type="predicted"/>
<name>A0A2M8W757_9MICO</name>
<dbReference type="InterPro" id="IPR029063">
    <property type="entry name" value="SAM-dependent_MTases_sf"/>
</dbReference>
<dbReference type="EMBL" id="PGTZ01000010">
    <property type="protein sequence ID" value="PJI86765.1"/>
    <property type="molecule type" value="Genomic_DNA"/>
</dbReference>
<evidence type="ECO:0000256" key="1">
    <source>
        <dbReference type="ARBA" id="ARBA00023015"/>
    </source>
</evidence>
<comment type="caution">
    <text evidence="6">The sequence shown here is derived from an EMBL/GenBank/DDBJ whole genome shotgun (WGS) entry which is preliminary data.</text>
</comment>
<feature type="domain" description="HTH lacI-type" evidence="5">
    <location>
        <begin position="20"/>
        <end position="62"/>
    </location>
</feature>
<accession>A0A2M8W757</accession>